<keyword evidence="2" id="KW-1185">Reference proteome</keyword>
<evidence type="ECO:0000313" key="2">
    <source>
        <dbReference type="Proteomes" id="UP000814033"/>
    </source>
</evidence>
<organism evidence="1 2">
    <name type="scientific">Auriscalpium vulgare</name>
    <dbReference type="NCBI Taxonomy" id="40419"/>
    <lineage>
        <taxon>Eukaryota</taxon>
        <taxon>Fungi</taxon>
        <taxon>Dikarya</taxon>
        <taxon>Basidiomycota</taxon>
        <taxon>Agaricomycotina</taxon>
        <taxon>Agaricomycetes</taxon>
        <taxon>Russulales</taxon>
        <taxon>Auriscalpiaceae</taxon>
        <taxon>Auriscalpium</taxon>
    </lineage>
</organism>
<accession>A0ACB8RHH4</accession>
<protein>
    <submittedName>
        <fullName evidence="1">Uncharacterized protein</fullName>
    </submittedName>
</protein>
<reference evidence="1" key="1">
    <citation type="submission" date="2021-02" db="EMBL/GenBank/DDBJ databases">
        <authorList>
            <consortium name="DOE Joint Genome Institute"/>
            <person name="Ahrendt S."/>
            <person name="Looney B.P."/>
            <person name="Miyauchi S."/>
            <person name="Morin E."/>
            <person name="Drula E."/>
            <person name="Courty P.E."/>
            <person name="Chicoki N."/>
            <person name="Fauchery L."/>
            <person name="Kohler A."/>
            <person name="Kuo A."/>
            <person name="Labutti K."/>
            <person name="Pangilinan J."/>
            <person name="Lipzen A."/>
            <person name="Riley R."/>
            <person name="Andreopoulos W."/>
            <person name="He G."/>
            <person name="Johnson J."/>
            <person name="Barry K.W."/>
            <person name="Grigoriev I.V."/>
            <person name="Nagy L."/>
            <person name="Hibbett D."/>
            <person name="Henrissat B."/>
            <person name="Matheny P.B."/>
            <person name="Labbe J."/>
            <person name="Martin F."/>
        </authorList>
    </citation>
    <scope>NUCLEOTIDE SEQUENCE</scope>
    <source>
        <strain evidence="1">FP105234-sp</strain>
    </source>
</reference>
<dbReference type="Proteomes" id="UP000814033">
    <property type="component" value="Unassembled WGS sequence"/>
</dbReference>
<comment type="caution">
    <text evidence="1">The sequence shown here is derived from an EMBL/GenBank/DDBJ whole genome shotgun (WGS) entry which is preliminary data.</text>
</comment>
<gene>
    <name evidence="1" type="ORF">FA95DRAFT_1563108</name>
</gene>
<proteinExistence type="predicted"/>
<evidence type="ECO:0000313" key="1">
    <source>
        <dbReference type="EMBL" id="KAI0043631.1"/>
    </source>
</evidence>
<reference evidence="1" key="2">
    <citation type="journal article" date="2022" name="New Phytol.">
        <title>Evolutionary transition to the ectomycorrhizal habit in the genomes of a hyperdiverse lineage of mushroom-forming fungi.</title>
        <authorList>
            <person name="Looney B."/>
            <person name="Miyauchi S."/>
            <person name="Morin E."/>
            <person name="Drula E."/>
            <person name="Courty P.E."/>
            <person name="Kohler A."/>
            <person name="Kuo A."/>
            <person name="LaButti K."/>
            <person name="Pangilinan J."/>
            <person name="Lipzen A."/>
            <person name="Riley R."/>
            <person name="Andreopoulos W."/>
            <person name="He G."/>
            <person name="Johnson J."/>
            <person name="Nolan M."/>
            <person name="Tritt A."/>
            <person name="Barry K.W."/>
            <person name="Grigoriev I.V."/>
            <person name="Nagy L.G."/>
            <person name="Hibbett D."/>
            <person name="Henrissat B."/>
            <person name="Matheny P.B."/>
            <person name="Labbe J."/>
            <person name="Martin F.M."/>
        </authorList>
    </citation>
    <scope>NUCLEOTIDE SEQUENCE</scope>
    <source>
        <strain evidence="1">FP105234-sp</strain>
    </source>
</reference>
<name>A0ACB8RHH4_9AGAM</name>
<dbReference type="EMBL" id="MU276010">
    <property type="protein sequence ID" value="KAI0043631.1"/>
    <property type="molecule type" value="Genomic_DNA"/>
</dbReference>
<sequence length="155" mass="16905">MALRSLYKPERSFSSLASRARSALVIPRAHGRPGVRVVKFKHMEDIRLQLSHVSTPAPTLRAEAIAFVPAQRAQPSIDMMAPIETAHSDDEDSSSDDSDSEDELEHDDEQPEDLNALMQTADTSSKGVSGRLYKSSARLQSRAPSTISTVKSGSK</sequence>